<comment type="caution">
    <text evidence="4">The sequence shown here is derived from an EMBL/GenBank/DDBJ whole genome shotgun (WGS) entry which is preliminary data.</text>
</comment>
<evidence type="ECO:0000259" key="2">
    <source>
        <dbReference type="PROSITE" id="PS50026"/>
    </source>
</evidence>
<organism evidence="4 5">
    <name type="scientific">Plakobranchus ocellatus</name>
    <dbReference type="NCBI Taxonomy" id="259542"/>
    <lineage>
        <taxon>Eukaryota</taxon>
        <taxon>Metazoa</taxon>
        <taxon>Spiralia</taxon>
        <taxon>Lophotrochozoa</taxon>
        <taxon>Mollusca</taxon>
        <taxon>Gastropoda</taxon>
        <taxon>Heterobranchia</taxon>
        <taxon>Euthyneura</taxon>
        <taxon>Panpulmonata</taxon>
        <taxon>Sacoglossa</taxon>
        <taxon>Placobranchoidea</taxon>
        <taxon>Plakobranchidae</taxon>
        <taxon>Plakobranchus</taxon>
    </lineage>
</organism>
<dbReference type="InterPro" id="IPR000742">
    <property type="entry name" value="EGF"/>
</dbReference>
<dbReference type="FunFam" id="2.10.25.10:FF:000373">
    <property type="entry name" value="sushi, nidogen and EGF-like domain-containing protein 1"/>
    <property type="match status" value="1"/>
</dbReference>
<dbReference type="PROSITE" id="PS01186">
    <property type="entry name" value="EGF_2"/>
    <property type="match status" value="1"/>
</dbReference>
<dbReference type="PROSITE" id="PS50026">
    <property type="entry name" value="EGF_3"/>
    <property type="match status" value="1"/>
</dbReference>
<dbReference type="Pfam" id="PF00008">
    <property type="entry name" value="EGF"/>
    <property type="match status" value="1"/>
</dbReference>
<dbReference type="SMART" id="SM00181">
    <property type="entry name" value="EGF"/>
    <property type="match status" value="1"/>
</dbReference>
<keyword evidence="1" id="KW-1015">Disulfide bond</keyword>
<dbReference type="SUPFAM" id="SSF57196">
    <property type="entry name" value="EGF/Laminin"/>
    <property type="match status" value="1"/>
</dbReference>
<dbReference type="Gene3D" id="2.10.25.10">
    <property type="entry name" value="Laminin"/>
    <property type="match status" value="1"/>
</dbReference>
<dbReference type="Gene3D" id="4.10.75.10">
    <property type="entry name" value="Elafin-like"/>
    <property type="match status" value="1"/>
</dbReference>
<dbReference type="PROSITE" id="PS00022">
    <property type="entry name" value="EGF_1"/>
    <property type="match status" value="1"/>
</dbReference>
<dbReference type="PROSITE" id="PS51390">
    <property type="entry name" value="WAP"/>
    <property type="match status" value="1"/>
</dbReference>
<gene>
    <name evidence="4" type="ORF">PoB_004194800</name>
</gene>
<dbReference type="InterPro" id="IPR036645">
    <property type="entry name" value="Elafin-like_sf"/>
</dbReference>
<evidence type="ECO:0000313" key="5">
    <source>
        <dbReference type="Proteomes" id="UP000735302"/>
    </source>
</evidence>
<dbReference type="EMBL" id="BLXT01004610">
    <property type="protein sequence ID" value="GFO15443.1"/>
    <property type="molecule type" value="Genomic_DNA"/>
</dbReference>
<dbReference type="GO" id="GO:0030414">
    <property type="term" value="F:peptidase inhibitor activity"/>
    <property type="evidence" value="ECO:0007669"/>
    <property type="project" value="InterPro"/>
</dbReference>
<feature type="domain" description="WAP" evidence="3">
    <location>
        <begin position="45"/>
        <end position="93"/>
    </location>
</feature>
<protein>
    <submittedName>
        <fullName evidence="4">Protocadherin fat 1</fullName>
    </submittedName>
</protein>
<proteinExistence type="predicted"/>
<evidence type="ECO:0000313" key="4">
    <source>
        <dbReference type="EMBL" id="GFO15443.1"/>
    </source>
</evidence>
<feature type="disulfide bond" evidence="1">
    <location>
        <begin position="27"/>
        <end position="36"/>
    </location>
</feature>
<name>A0AAV4B750_9GAST</name>
<keyword evidence="1" id="KW-0245">EGF-like domain</keyword>
<dbReference type="CDD" id="cd00054">
    <property type="entry name" value="EGF_CA"/>
    <property type="match status" value="1"/>
</dbReference>
<dbReference type="AlphaFoldDB" id="A0AAV4B750"/>
<evidence type="ECO:0000259" key="3">
    <source>
        <dbReference type="PROSITE" id="PS51390"/>
    </source>
</evidence>
<evidence type="ECO:0000256" key="1">
    <source>
        <dbReference type="PROSITE-ProRule" id="PRU00076"/>
    </source>
</evidence>
<feature type="domain" description="EGF-like" evidence="2">
    <location>
        <begin position="1"/>
        <end position="37"/>
    </location>
</feature>
<sequence length="213" mass="23453">MYSPCAKMNCLNGGSCKEKNGTAVCACLTGFTGKRCSMSTSGQQYNRKLGSCPLLPMNGSGQCAGTPCSSDAACPDTQMCCPTDCFTFVCAPTRKEYSSCNSMTCPVDSSCLVIRSSADMQGEAKCVSDADRTCWASGYARAYLMPSRTMMGKFDTVPCGIHMKYRQTCPRGSRCSWAGFAFPSICCSDHLNIQRFRNKYWARRLHLYRREVR</sequence>
<dbReference type="SUPFAM" id="SSF57256">
    <property type="entry name" value="Elafin-like"/>
    <property type="match status" value="1"/>
</dbReference>
<dbReference type="Proteomes" id="UP000735302">
    <property type="component" value="Unassembled WGS sequence"/>
</dbReference>
<accession>A0AAV4B750</accession>
<dbReference type="Pfam" id="PF00095">
    <property type="entry name" value="WAP"/>
    <property type="match status" value="1"/>
</dbReference>
<dbReference type="InterPro" id="IPR008197">
    <property type="entry name" value="WAP_dom"/>
</dbReference>
<reference evidence="4 5" key="1">
    <citation type="journal article" date="2021" name="Elife">
        <title>Chloroplast acquisition without the gene transfer in kleptoplastic sea slugs, Plakobranchus ocellatus.</title>
        <authorList>
            <person name="Maeda T."/>
            <person name="Takahashi S."/>
            <person name="Yoshida T."/>
            <person name="Shimamura S."/>
            <person name="Takaki Y."/>
            <person name="Nagai Y."/>
            <person name="Toyoda A."/>
            <person name="Suzuki Y."/>
            <person name="Arimoto A."/>
            <person name="Ishii H."/>
            <person name="Satoh N."/>
            <person name="Nishiyama T."/>
            <person name="Hasebe M."/>
            <person name="Maruyama T."/>
            <person name="Minagawa J."/>
            <person name="Obokata J."/>
            <person name="Shigenobu S."/>
        </authorList>
    </citation>
    <scope>NUCLEOTIDE SEQUENCE [LARGE SCALE GENOMIC DNA]</scope>
</reference>
<dbReference type="GO" id="GO:0005576">
    <property type="term" value="C:extracellular region"/>
    <property type="evidence" value="ECO:0007669"/>
    <property type="project" value="InterPro"/>
</dbReference>
<keyword evidence="5" id="KW-1185">Reference proteome</keyword>
<comment type="caution">
    <text evidence="1">Lacks conserved residue(s) required for the propagation of feature annotation.</text>
</comment>